<accession>A0ABR4K420</accession>
<dbReference type="Pfam" id="PF02515">
    <property type="entry name" value="CoA_transf_3"/>
    <property type="match status" value="1"/>
</dbReference>
<comment type="similarity">
    <text evidence="1">Belongs to the CoA-transferase III family.</text>
</comment>
<dbReference type="EMBL" id="JBFXLR010000030">
    <property type="protein sequence ID" value="KAL2847070.1"/>
    <property type="molecule type" value="Genomic_DNA"/>
</dbReference>
<dbReference type="PANTHER" id="PTHR48229">
    <property type="entry name" value="CAIB/BAIF FAMILY ENZYME (AFU_ORTHOLOGUE AFUA_1G05360)-RELATED"/>
    <property type="match status" value="1"/>
</dbReference>
<dbReference type="InterPro" id="IPR023606">
    <property type="entry name" value="CoA-Trfase_III_dom_1_sf"/>
</dbReference>
<dbReference type="RefSeq" id="XP_070897517.1">
    <property type="nucleotide sequence ID" value="XM_071046073.1"/>
</dbReference>
<evidence type="ECO:0000313" key="2">
    <source>
        <dbReference type="EMBL" id="KAL2847070.1"/>
    </source>
</evidence>
<proteinExistence type="inferred from homology"/>
<keyword evidence="3" id="KW-1185">Reference proteome</keyword>
<protein>
    <submittedName>
        <fullName evidence="2">CoA-transferase family III domain-containing protein</fullName>
    </submittedName>
</protein>
<name>A0ABR4K420_9EURO</name>
<organism evidence="2 3">
    <name type="scientific">Aspergillus pseudodeflectus</name>
    <dbReference type="NCBI Taxonomy" id="176178"/>
    <lineage>
        <taxon>Eukaryota</taxon>
        <taxon>Fungi</taxon>
        <taxon>Dikarya</taxon>
        <taxon>Ascomycota</taxon>
        <taxon>Pezizomycotina</taxon>
        <taxon>Eurotiomycetes</taxon>
        <taxon>Eurotiomycetidae</taxon>
        <taxon>Eurotiales</taxon>
        <taxon>Aspergillaceae</taxon>
        <taxon>Aspergillus</taxon>
        <taxon>Aspergillus subgen. Nidulantes</taxon>
    </lineage>
</organism>
<dbReference type="Proteomes" id="UP001610444">
    <property type="component" value="Unassembled WGS sequence"/>
</dbReference>
<gene>
    <name evidence="2" type="ORF">BJX68DRAFT_268370</name>
</gene>
<sequence>MSTTQPATIAAEANRILHEHLLNDARLHHPAQLAKHVHNLRFTPADVHPFIPSLLKFSESSSALWALLGLYVDAIADHRYNSGHQSITVNVYSASMFLMSSYLFKAESGESIWDPYLSDRAIHMDLGKIRDRYRGSATNIYKAKDGVFFHLHGSLNTTAILNMLELPQNRPDLQAPEDYDKVREVYKAAVAQHSSDWLDIESNEHWRQAGTICYTPEEFKNTEHGKAMIDEPLFNVHRVHDQLPPVPWTATREERYRPLAGIKVLDLSRVVAGPTISSCLALLGADVLRISGDTLPDTILLYDTQIGKRDTCLNLKSPEGKQKLRELLEEADVFIDAYRPGALDKMGFGRTYILEAARRTGKGIVHLRENCYGWKGEWAHRSGWQQISDAVTGTPWIQGQYFGLDEPVIPLLPNSDYQTGLVGAISICQALFARAREGGSYKVDVSLTQYNLWYLQLGVHDASTHETLQSMNPGFTARHDTELHPLVSQVERLSRKSQGEGEGSMWDMKRFARVDMKWGIEGEVGVALDWTQILQFQGEGIISTRLGYDRGTCIPGSYEPRW</sequence>
<dbReference type="InterPro" id="IPR003673">
    <property type="entry name" value="CoA-Trfase_fam_III"/>
</dbReference>
<evidence type="ECO:0000313" key="3">
    <source>
        <dbReference type="Proteomes" id="UP001610444"/>
    </source>
</evidence>
<dbReference type="InterPro" id="IPR052985">
    <property type="entry name" value="CoA-trans_III_biosynth/detox"/>
</dbReference>
<reference evidence="2 3" key="1">
    <citation type="submission" date="2024-07" db="EMBL/GenBank/DDBJ databases">
        <title>Section-level genome sequencing and comparative genomics of Aspergillus sections Usti and Cavernicolus.</title>
        <authorList>
            <consortium name="Lawrence Berkeley National Laboratory"/>
            <person name="Nybo J.L."/>
            <person name="Vesth T.C."/>
            <person name="Theobald S."/>
            <person name="Frisvad J.C."/>
            <person name="Larsen T.O."/>
            <person name="Kjaerboelling I."/>
            <person name="Rothschild-Mancinelli K."/>
            <person name="Lyhne E.K."/>
            <person name="Kogle M.E."/>
            <person name="Barry K."/>
            <person name="Clum A."/>
            <person name="Na H."/>
            <person name="Ledsgaard L."/>
            <person name="Lin J."/>
            <person name="Lipzen A."/>
            <person name="Kuo A."/>
            <person name="Riley R."/>
            <person name="Mondo S."/>
            <person name="LaButti K."/>
            <person name="Haridas S."/>
            <person name="Pangalinan J."/>
            <person name="Salamov A.A."/>
            <person name="Simmons B.A."/>
            <person name="Magnuson J.K."/>
            <person name="Chen J."/>
            <person name="Drula E."/>
            <person name="Henrissat B."/>
            <person name="Wiebenga A."/>
            <person name="Lubbers R.J."/>
            <person name="Gomes A.C."/>
            <person name="Macurrencykelacurrency M.R."/>
            <person name="Stajich J."/>
            <person name="Grigoriev I.V."/>
            <person name="Mortensen U.H."/>
            <person name="De vries R.P."/>
            <person name="Baker S.E."/>
            <person name="Andersen M.R."/>
        </authorList>
    </citation>
    <scope>NUCLEOTIDE SEQUENCE [LARGE SCALE GENOMIC DNA]</scope>
    <source>
        <strain evidence="2 3">CBS 756.74</strain>
    </source>
</reference>
<dbReference type="Gene3D" id="3.40.50.10540">
    <property type="entry name" value="Crotonobetainyl-coa:carnitine coa-transferase, domain 1"/>
    <property type="match status" value="1"/>
</dbReference>
<dbReference type="PANTHER" id="PTHR48229:SF1">
    <property type="entry name" value="ALPHA METHYLACYL-COA RACEMASE-RELATED"/>
    <property type="match status" value="1"/>
</dbReference>
<dbReference type="SUPFAM" id="SSF89796">
    <property type="entry name" value="CoA-transferase family III (CaiB/BaiF)"/>
    <property type="match status" value="2"/>
</dbReference>
<evidence type="ECO:0000256" key="1">
    <source>
        <dbReference type="ARBA" id="ARBA00008383"/>
    </source>
</evidence>
<dbReference type="GeneID" id="98161237"/>
<comment type="caution">
    <text evidence="2">The sequence shown here is derived from an EMBL/GenBank/DDBJ whole genome shotgun (WGS) entry which is preliminary data.</text>
</comment>